<evidence type="ECO:0000259" key="1">
    <source>
        <dbReference type="Pfam" id="PF06094"/>
    </source>
</evidence>
<protein>
    <submittedName>
        <fullName evidence="2">Gamma-glutamylcyclotransferase</fullName>
    </submittedName>
</protein>
<dbReference type="InterPro" id="IPR036568">
    <property type="entry name" value="GGCT-like_sf"/>
</dbReference>
<accession>A0A841UAP4</accession>
<evidence type="ECO:0000313" key="2">
    <source>
        <dbReference type="EMBL" id="MBB6695214.1"/>
    </source>
</evidence>
<keyword evidence="2" id="KW-0808">Transferase</keyword>
<dbReference type="SUPFAM" id="SSF110857">
    <property type="entry name" value="Gamma-glutamyl cyclotransferase-like"/>
    <property type="match status" value="1"/>
</dbReference>
<dbReference type="Gene3D" id="3.10.490.10">
    <property type="entry name" value="Gamma-glutamyl cyclotransferase-like"/>
    <property type="match status" value="1"/>
</dbReference>
<dbReference type="InterPro" id="IPR013024">
    <property type="entry name" value="GGCT-like"/>
</dbReference>
<name>A0A841UAP4_9BACL</name>
<dbReference type="InterPro" id="IPR009288">
    <property type="entry name" value="AIG2-like_dom"/>
</dbReference>
<dbReference type="Pfam" id="PF06094">
    <property type="entry name" value="GGACT"/>
    <property type="match status" value="1"/>
</dbReference>
<comment type="caution">
    <text evidence="2">The sequence shown here is derived from an EMBL/GenBank/DDBJ whole genome shotgun (WGS) entry which is preliminary data.</text>
</comment>
<dbReference type="Proteomes" id="UP000553776">
    <property type="component" value="Unassembled WGS sequence"/>
</dbReference>
<gene>
    <name evidence="2" type="ORF">H7B90_27845</name>
</gene>
<dbReference type="EMBL" id="JACJVR010000118">
    <property type="protein sequence ID" value="MBB6695214.1"/>
    <property type="molecule type" value="Genomic_DNA"/>
</dbReference>
<dbReference type="GO" id="GO:0016740">
    <property type="term" value="F:transferase activity"/>
    <property type="evidence" value="ECO:0007669"/>
    <property type="project" value="UniProtKB-KW"/>
</dbReference>
<dbReference type="CDD" id="cd06661">
    <property type="entry name" value="GGCT_like"/>
    <property type="match status" value="1"/>
</dbReference>
<dbReference type="AlphaFoldDB" id="A0A841UAP4"/>
<organism evidence="2 3">
    <name type="scientific">Cohnella xylanilytica</name>
    <dbReference type="NCBI Taxonomy" id="557555"/>
    <lineage>
        <taxon>Bacteria</taxon>
        <taxon>Bacillati</taxon>
        <taxon>Bacillota</taxon>
        <taxon>Bacilli</taxon>
        <taxon>Bacillales</taxon>
        <taxon>Paenibacillaceae</taxon>
        <taxon>Cohnella</taxon>
    </lineage>
</organism>
<feature type="domain" description="Gamma-glutamylcyclotransferase AIG2-like" evidence="1">
    <location>
        <begin position="3"/>
        <end position="119"/>
    </location>
</feature>
<evidence type="ECO:0000313" key="3">
    <source>
        <dbReference type="Proteomes" id="UP000553776"/>
    </source>
</evidence>
<proteinExistence type="predicted"/>
<reference evidence="2 3" key="1">
    <citation type="submission" date="2020-08" db="EMBL/GenBank/DDBJ databases">
        <title>Cohnella phylogeny.</title>
        <authorList>
            <person name="Dunlap C."/>
        </authorList>
    </citation>
    <scope>NUCLEOTIDE SEQUENCE [LARGE SCALE GENOMIC DNA]</scope>
    <source>
        <strain evidence="2 3">DSM 25239</strain>
    </source>
</reference>
<sequence>MNLFVYGTLLPQFKQHGLIRAYVKPGARPGRVRGRLVDVGEYPALVPGRLAPEGFVRGIWFDIDREGLAVADEYEQFAGIEEDNDYERVWIADADDPSLRGWTYAWSDARGRPYEAGEWWPDIRQAKLEGNA</sequence>
<dbReference type="RefSeq" id="WP_185139172.1">
    <property type="nucleotide sequence ID" value="NZ_BORM01000019.1"/>
</dbReference>
<keyword evidence="3" id="KW-1185">Reference proteome</keyword>